<evidence type="ECO:0000256" key="5">
    <source>
        <dbReference type="ARBA" id="ARBA00022473"/>
    </source>
</evidence>
<dbReference type="EC" id="3.1.22.1" evidence="4"/>
<comment type="subcellular location">
    <subcellularLocation>
        <location evidence="2">Lysosome</location>
    </subcellularLocation>
</comment>
<evidence type="ECO:0000256" key="16">
    <source>
        <dbReference type="ARBA" id="ARBA00041918"/>
    </source>
</evidence>
<feature type="chain" id="PRO_5027799338" description="Deoxyribonuclease-2-alpha" evidence="19">
    <location>
        <begin position="21"/>
        <end position="379"/>
    </location>
</feature>
<dbReference type="OrthoDB" id="10261598at2759"/>
<keyword evidence="11" id="KW-1015">Disulfide bond</keyword>
<feature type="signal peptide" evidence="19">
    <location>
        <begin position="1"/>
        <end position="20"/>
    </location>
</feature>
<dbReference type="Proteomes" id="UP000515152">
    <property type="component" value="Chromosome 7"/>
</dbReference>
<evidence type="ECO:0000256" key="17">
    <source>
        <dbReference type="ARBA" id="ARBA00043033"/>
    </source>
</evidence>
<keyword evidence="12" id="KW-0325">Glycoprotein</keyword>
<comment type="catalytic activity">
    <reaction evidence="1">
        <text>Endonucleolytic cleavage to nucleoside 3'-phosphates and 3'-phosphooligonucleotide end-products.</text>
        <dbReference type="EC" id="3.1.22.1"/>
    </reaction>
</comment>
<evidence type="ECO:0000256" key="4">
    <source>
        <dbReference type="ARBA" id="ARBA00012036"/>
    </source>
</evidence>
<dbReference type="Pfam" id="PF03265">
    <property type="entry name" value="DNase_II"/>
    <property type="match status" value="1"/>
</dbReference>
<keyword evidence="5" id="KW-0217">Developmental protein</keyword>
<evidence type="ECO:0000256" key="8">
    <source>
        <dbReference type="ARBA" id="ARBA00022729"/>
    </source>
</evidence>
<accession>A0A6P3VG41</accession>
<proteinExistence type="inferred from homology"/>
<dbReference type="PANTHER" id="PTHR10858:SF9">
    <property type="entry name" value="DEOXYRIBONUCLEASE-2-ALPHA"/>
    <property type="match status" value="1"/>
</dbReference>
<dbReference type="GO" id="GO:0005764">
    <property type="term" value="C:lysosome"/>
    <property type="evidence" value="ECO:0007669"/>
    <property type="project" value="UniProtKB-SubCell"/>
</dbReference>
<dbReference type="GeneID" id="105889914"/>
<evidence type="ECO:0000256" key="2">
    <source>
        <dbReference type="ARBA" id="ARBA00004371"/>
    </source>
</evidence>
<dbReference type="RefSeq" id="XP_012671302.1">
    <property type="nucleotide sequence ID" value="XM_012815848.3"/>
</dbReference>
<keyword evidence="20" id="KW-1185">Reference proteome</keyword>
<keyword evidence="6" id="KW-0053">Apoptosis</keyword>
<gene>
    <name evidence="21" type="primary">LOC105889914</name>
</gene>
<evidence type="ECO:0000256" key="11">
    <source>
        <dbReference type="ARBA" id="ARBA00023157"/>
    </source>
</evidence>
<evidence type="ECO:0000256" key="15">
    <source>
        <dbReference type="ARBA" id="ARBA00041393"/>
    </source>
</evidence>
<evidence type="ECO:0000256" key="1">
    <source>
        <dbReference type="ARBA" id="ARBA00000447"/>
    </source>
</evidence>
<organism evidence="20 21">
    <name type="scientific">Clupea harengus</name>
    <name type="common">Atlantic herring</name>
    <dbReference type="NCBI Taxonomy" id="7950"/>
    <lineage>
        <taxon>Eukaryota</taxon>
        <taxon>Metazoa</taxon>
        <taxon>Chordata</taxon>
        <taxon>Craniata</taxon>
        <taxon>Vertebrata</taxon>
        <taxon>Euteleostomi</taxon>
        <taxon>Actinopterygii</taxon>
        <taxon>Neopterygii</taxon>
        <taxon>Teleostei</taxon>
        <taxon>Clupei</taxon>
        <taxon>Clupeiformes</taxon>
        <taxon>Clupeoidei</taxon>
        <taxon>Clupeidae</taxon>
        <taxon>Clupea</taxon>
    </lineage>
</organism>
<dbReference type="GO" id="GO:0004531">
    <property type="term" value="F:deoxyribonuclease II activity"/>
    <property type="evidence" value="ECO:0007669"/>
    <property type="project" value="UniProtKB-EC"/>
</dbReference>
<evidence type="ECO:0000256" key="9">
    <source>
        <dbReference type="ARBA" id="ARBA00022759"/>
    </source>
</evidence>
<dbReference type="KEGG" id="char:105889914"/>
<comment type="similarity">
    <text evidence="3">Belongs to the DNase II family.</text>
</comment>
<dbReference type="GO" id="GO:0006309">
    <property type="term" value="P:apoptotic DNA fragmentation"/>
    <property type="evidence" value="ECO:0007669"/>
    <property type="project" value="TreeGrafter"/>
</dbReference>
<dbReference type="InterPro" id="IPR004947">
    <property type="entry name" value="DNase_II"/>
</dbReference>
<sequence>MFAVPLALLLLLYQALEGSAGPITCYDDLGKAVDWFYVYKLPHHESRLEGLKYLFMNKVSGGWTDGKVLVNDSAGALGRTVGQLYTSTEQGYILYNDQPPTPVPGTGRAGNVGRSGGHTKGVVLFDKKQGYWLVHSTPHFPPPKKVGQFSYPDTGIVNGQNFICVTYPLDRFQTIGEQLQINQPHIFDCHIPASLSSSVQSMVQLCKQSQQEGGNVSLLQDASKITNRSIALTSLGGTKFINFAKGASFADDLYHSWVAPALQSDLLVQFWQRSTGILPSDCSPSWKVLNIQELAPGQRFTFKATEDHSKWAVSTKAAVGSAGGWVCVGDINRNKAEEKRGGGTVCLQDPIVWKAYRTTALKCASCEGGQCDCVTTAGR</sequence>
<keyword evidence="8 19" id="KW-0732">Signal</keyword>
<comment type="function">
    <text evidence="18">Hydrolyzes DNA under acidic conditions with a preference for double-stranded DNA. Plays a major role in the clearance of nucleic acids generated through apoptosis, hence preventing autoinflammation. Necessary for proper fetal development and for definitive erythropoiesis in fetal liver and bone marrow, where it degrades nuclear DNA expelled from erythroid precursor cells.</text>
</comment>
<dbReference type="AlphaFoldDB" id="A0A6P3VG41"/>
<evidence type="ECO:0000256" key="7">
    <source>
        <dbReference type="ARBA" id="ARBA00022722"/>
    </source>
</evidence>
<evidence type="ECO:0000256" key="12">
    <source>
        <dbReference type="ARBA" id="ARBA00023180"/>
    </source>
</evidence>
<evidence type="ECO:0000256" key="10">
    <source>
        <dbReference type="ARBA" id="ARBA00022801"/>
    </source>
</evidence>
<evidence type="ECO:0000256" key="6">
    <source>
        <dbReference type="ARBA" id="ARBA00022703"/>
    </source>
</evidence>
<name>A0A6P3VG41_CLUHA</name>
<keyword evidence="9" id="KW-0255">Endonuclease</keyword>
<evidence type="ECO:0000256" key="18">
    <source>
        <dbReference type="ARBA" id="ARBA00045381"/>
    </source>
</evidence>
<keyword evidence="10" id="KW-0378">Hydrolase</keyword>
<evidence type="ECO:0000313" key="20">
    <source>
        <dbReference type="Proteomes" id="UP000515152"/>
    </source>
</evidence>
<evidence type="ECO:0000313" key="21">
    <source>
        <dbReference type="RefSeq" id="XP_012671302.1"/>
    </source>
</evidence>
<evidence type="ECO:0000256" key="14">
    <source>
        <dbReference type="ARBA" id="ARBA00039868"/>
    </source>
</evidence>
<reference evidence="21" key="1">
    <citation type="submission" date="2025-08" db="UniProtKB">
        <authorList>
            <consortium name="RefSeq"/>
        </authorList>
    </citation>
    <scope>IDENTIFICATION</scope>
</reference>
<evidence type="ECO:0000256" key="3">
    <source>
        <dbReference type="ARBA" id="ARBA00007527"/>
    </source>
</evidence>
<evidence type="ECO:0000256" key="13">
    <source>
        <dbReference type="ARBA" id="ARBA00023228"/>
    </source>
</evidence>
<dbReference type="PANTHER" id="PTHR10858">
    <property type="entry name" value="DEOXYRIBONUCLEASE II"/>
    <property type="match status" value="1"/>
</dbReference>
<evidence type="ECO:0000256" key="19">
    <source>
        <dbReference type="SAM" id="SignalP"/>
    </source>
</evidence>
<protein>
    <recommendedName>
        <fullName evidence="14">Deoxyribonuclease-2-alpha</fullName>
        <ecNumber evidence="4">3.1.22.1</ecNumber>
    </recommendedName>
    <alternativeName>
        <fullName evidence="15">Acid DNase</fullName>
    </alternativeName>
    <alternativeName>
        <fullName evidence="17">Deoxyribonuclease II alpha</fullName>
    </alternativeName>
    <alternativeName>
        <fullName evidence="16">Lysosomal DNase II</fullName>
    </alternativeName>
</protein>
<keyword evidence="7" id="KW-0540">Nuclease</keyword>
<keyword evidence="13" id="KW-0458">Lysosome</keyword>